<dbReference type="RefSeq" id="WP_179643072.1">
    <property type="nucleotide sequence ID" value="NZ_BAAAYY010000041.1"/>
</dbReference>
<evidence type="ECO:0000256" key="9">
    <source>
        <dbReference type="SAM" id="MobiDB-lite"/>
    </source>
</evidence>
<dbReference type="Gene3D" id="1.10.630.10">
    <property type="entry name" value="Cytochrome P450"/>
    <property type="match status" value="1"/>
</dbReference>
<keyword evidence="4 8" id="KW-0479">Metal-binding</keyword>
<keyword evidence="6 8" id="KW-0408">Iron</keyword>
<gene>
    <name evidence="10" type="ORF">HDA32_002183</name>
</gene>
<dbReference type="GO" id="GO:0016705">
    <property type="term" value="F:oxidoreductase activity, acting on paired donors, with incorporation or reduction of molecular oxygen"/>
    <property type="evidence" value="ECO:0007669"/>
    <property type="project" value="InterPro"/>
</dbReference>
<comment type="caution">
    <text evidence="10">The sequence shown here is derived from an EMBL/GenBank/DDBJ whole genome shotgun (WGS) entry which is preliminary data.</text>
</comment>
<dbReference type="GO" id="GO:0020037">
    <property type="term" value="F:heme binding"/>
    <property type="evidence" value="ECO:0007669"/>
    <property type="project" value="InterPro"/>
</dbReference>
<sequence>MGSHRAPLIDSTPYMLAKGYAWLPDRRRRAAGGVVRARVLGQHAVGLCGPEAVRFFYDERHVRRHTAIPEPVRSTLFGNGSVHTLDGEAHRVRKAMFLSLLADPAGIAALVDRTTSAWDEAVASWADRPRVVLFDEASRIVTRGVCRWAGVPLDEADAAPMARDLVAMVDGFATPGPRHWRARWARGRREAGLAGLVEDVRGGAVTAQPGSALDVVARHRDADGEPLHPRVAAVELLNVVRPTVAVCWFVAFAAHALHLWPRHRARLREGGEEGAAYAEAFVQEVRRFYPFAPFIGGRAAADLTWRGEPIPAGALVLLDLYGQNHDAGLWTDPYAFAPQRFLDRPAGRDDLVPQGGGDPHTGHRCPGEGVAVALLQALVLRLARLDYDVPDQDLTISLRRVPARPRSGLVISGVRPPPRPPSAAGPDRSR</sequence>
<dbReference type="CDD" id="cd11067">
    <property type="entry name" value="CYP152"/>
    <property type="match status" value="1"/>
</dbReference>
<dbReference type="PANTHER" id="PTHR24286:SF24">
    <property type="entry name" value="LANOSTEROL 14-ALPHA DEMETHYLASE"/>
    <property type="match status" value="1"/>
</dbReference>
<dbReference type="InterPro" id="IPR002401">
    <property type="entry name" value="Cyt_P450_E_grp-I"/>
</dbReference>
<dbReference type="InterPro" id="IPR036396">
    <property type="entry name" value="Cyt_P450_sf"/>
</dbReference>
<evidence type="ECO:0000256" key="7">
    <source>
        <dbReference type="ARBA" id="ARBA00023033"/>
    </source>
</evidence>
<protein>
    <submittedName>
        <fullName evidence="10">Fatty-acid peroxygenase</fullName>
        <ecNumber evidence="10">1.11.2.4</ecNumber>
    </submittedName>
</protein>
<dbReference type="EC" id="1.11.2.4" evidence="10"/>
<comment type="cofactor">
    <cofactor evidence="1 8">
        <name>heme</name>
        <dbReference type="ChEBI" id="CHEBI:30413"/>
    </cofactor>
</comment>
<dbReference type="GO" id="GO:0016125">
    <property type="term" value="P:sterol metabolic process"/>
    <property type="evidence" value="ECO:0007669"/>
    <property type="project" value="TreeGrafter"/>
</dbReference>
<dbReference type="AlphaFoldDB" id="A0A852TW40"/>
<dbReference type="PRINTS" id="PR00463">
    <property type="entry name" value="EP450I"/>
</dbReference>
<evidence type="ECO:0000256" key="8">
    <source>
        <dbReference type="PIRSR" id="PIRSR602401-1"/>
    </source>
</evidence>
<reference evidence="10 11" key="1">
    <citation type="submission" date="2020-07" db="EMBL/GenBank/DDBJ databases">
        <title>Sequencing the genomes of 1000 actinobacteria strains.</title>
        <authorList>
            <person name="Klenk H.-P."/>
        </authorList>
    </citation>
    <scope>NUCLEOTIDE SEQUENCE [LARGE SCALE GENOMIC DNA]</scope>
    <source>
        <strain evidence="10 11">CXB654</strain>
    </source>
</reference>
<evidence type="ECO:0000256" key="4">
    <source>
        <dbReference type="ARBA" id="ARBA00022723"/>
    </source>
</evidence>
<dbReference type="GO" id="GO:0004497">
    <property type="term" value="F:monooxygenase activity"/>
    <property type="evidence" value="ECO:0007669"/>
    <property type="project" value="UniProtKB-KW"/>
</dbReference>
<evidence type="ECO:0000256" key="1">
    <source>
        <dbReference type="ARBA" id="ARBA00001971"/>
    </source>
</evidence>
<dbReference type="GO" id="GO:0004601">
    <property type="term" value="F:peroxidase activity"/>
    <property type="evidence" value="ECO:0007669"/>
    <property type="project" value="UniProtKB-KW"/>
</dbReference>
<accession>A0A852TW40</accession>
<evidence type="ECO:0000256" key="5">
    <source>
        <dbReference type="ARBA" id="ARBA00023002"/>
    </source>
</evidence>
<name>A0A852TW40_9ACTN</name>
<organism evidence="10 11">
    <name type="scientific">Spinactinospora alkalitolerans</name>
    <dbReference type="NCBI Taxonomy" id="687207"/>
    <lineage>
        <taxon>Bacteria</taxon>
        <taxon>Bacillati</taxon>
        <taxon>Actinomycetota</taxon>
        <taxon>Actinomycetes</taxon>
        <taxon>Streptosporangiales</taxon>
        <taxon>Nocardiopsidaceae</taxon>
        <taxon>Spinactinospora</taxon>
    </lineage>
</organism>
<dbReference type="GO" id="GO:0005506">
    <property type="term" value="F:iron ion binding"/>
    <property type="evidence" value="ECO:0007669"/>
    <property type="project" value="InterPro"/>
</dbReference>
<feature type="region of interest" description="Disordered" evidence="9">
    <location>
        <begin position="408"/>
        <end position="430"/>
    </location>
</feature>
<keyword evidence="3 8" id="KW-0349">Heme</keyword>
<evidence type="ECO:0000313" key="11">
    <source>
        <dbReference type="Proteomes" id="UP000589036"/>
    </source>
</evidence>
<dbReference type="SUPFAM" id="SSF48264">
    <property type="entry name" value="Cytochrome P450"/>
    <property type="match status" value="1"/>
</dbReference>
<keyword evidence="10" id="KW-0575">Peroxidase</keyword>
<dbReference type="Proteomes" id="UP000589036">
    <property type="component" value="Unassembled WGS sequence"/>
</dbReference>
<keyword evidence="11" id="KW-1185">Reference proteome</keyword>
<dbReference type="Pfam" id="PF00067">
    <property type="entry name" value="p450"/>
    <property type="match status" value="1"/>
</dbReference>
<dbReference type="PANTHER" id="PTHR24286">
    <property type="entry name" value="CYTOCHROME P450 26"/>
    <property type="match status" value="1"/>
</dbReference>
<evidence type="ECO:0000313" key="10">
    <source>
        <dbReference type="EMBL" id="NYE47063.1"/>
    </source>
</evidence>
<dbReference type="InterPro" id="IPR001128">
    <property type="entry name" value="Cyt_P450"/>
</dbReference>
<keyword evidence="7" id="KW-0503">Monooxygenase</keyword>
<proteinExistence type="inferred from homology"/>
<dbReference type="EMBL" id="JACCCC010000001">
    <property type="protein sequence ID" value="NYE47063.1"/>
    <property type="molecule type" value="Genomic_DNA"/>
</dbReference>
<keyword evidence="5 10" id="KW-0560">Oxidoreductase</keyword>
<evidence type="ECO:0000256" key="6">
    <source>
        <dbReference type="ARBA" id="ARBA00023004"/>
    </source>
</evidence>
<evidence type="ECO:0000256" key="3">
    <source>
        <dbReference type="ARBA" id="ARBA00022617"/>
    </source>
</evidence>
<evidence type="ECO:0000256" key="2">
    <source>
        <dbReference type="ARBA" id="ARBA00010617"/>
    </source>
</evidence>
<comment type="similarity">
    <text evidence="2">Belongs to the cytochrome P450 family.</text>
</comment>
<feature type="binding site" description="axial binding residue" evidence="8">
    <location>
        <position position="365"/>
    </location>
    <ligand>
        <name>heme</name>
        <dbReference type="ChEBI" id="CHEBI:30413"/>
    </ligand>
    <ligandPart>
        <name>Fe</name>
        <dbReference type="ChEBI" id="CHEBI:18248"/>
    </ligandPart>
</feature>